<dbReference type="GO" id="GO:0004385">
    <property type="term" value="F:GMP kinase activity"/>
    <property type="evidence" value="ECO:0007669"/>
    <property type="project" value="UniProtKB-EC"/>
</dbReference>
<evidence type="ECO:0000256" key="6">
    <source>
        <dbReference type="ARBA" id="ARBA00022840"/>
    </source>
</evidence>
<dbReference type="GO" id="GO:0005524">
    <property type="term" value="F:ATP binding"/>
    <property type="evidence" value="ECO:0007669"/>
    <property type="project" value="UniProtKB-KW"/>
</dbReference>
<dbReference type="Gene3D" id="3.40.50.300">
    <property type="entry name" value="P-loop containing nucleotide triphosphate hydrolases"/>
    <property type="match status" value="1"/>
</dbReference>
<keyword evidence="3" id="KW-0808">Transferase</keyword>
<dbReference type="NCBIfam" id="TIGR03263">
    <property type="entry name" value="guanyl_kin"/>
    <property type="match status" value="1"/>
</dbReference>
<feature type="region of interest" description="Disordered" evidence="7">
    <location>
        <begin position="615"/>
        <end position="637"/>
    </location>
</feature>
<gene>
    <name evidence="9" type="ORF">ACHAWU_004878</name>
</gene>
<dbReference type="FunFam" id="3.40.50.300:FF:000776">
    <property type="entry name" value="Guanylate kinase 2"/>
    <property type="match status" value="1"/>
</dbReference>
<feature type="compositionally biased region" description="Polar residues" evidence="7">
    <location>
        <begin position="244"/>
        <end position="254"/>
    </location>
</feature>
<feature type="region of interest" description="Disordered" evidence="7">
    <location>
        <begin position="244"/>
        <end position="264"/>
    </location>
</feature>
<dbReference type="Proteomes" id="UP001530293">
    <property type="component" value="Unassembled WGS sequence"/>
</dbReference>
<dbReference type="CDD" id="cd00071">
    <property type="entry name" value="GMPK"/>
    <property type="match status" value="1"/>
</dbReference>
<sequence length="657" mass="74487">ESIRTYLRTIRPPRGPPQKQPKPNTKQIQHNTSSTMTMAADADADANTPPPRPVVICGPSGVGKGTLIELLQKHFPPSKFGFCVSHTTRQPREGEVNGVHYHFSTVESMKLEIDQGKFVEYANVHGNYYGTSIKSVESVQSQNLICLLDIDVQGAQNVKKSTLDAYYLFIAPPSMEELESRLRGRGTESEEAIQRRLANARGELDYGMQEGNFDAVLVNNDLNETLAKLVAKFQQWYPELLDSTKQSAPSAQNGSDDENIPPPIVDPLSFPQTDEGLKALLAEIDKDCPLDSYVQNNLHYHASNIYIPAGQRLDIPLPPVEQDKTKIEWSVTLVDKYNEGLDVEFGLVVVVDGEEEAVEEEVVVVREMGRIVSPPPSSQDGDDTREEGGGEMVSAKGKFTVASRTPVIIVMKLDNSYSWIKPKVINYSFNVISPVDENMIQRSLRAKSVLPRIVEGQDLLRKAKADIHARVEALARIHREFEEKMDILTKQIQDDGKCAYEHQKRADEAEEGAKTKANEIKHALSLVKKEEQSIDECTSAIFALEEEIAKLQKKCGELKIERQVREEEKAQKEKEAEQRREERIRLQEEIQQNKEAQQLKLKEIENSEKERNLLQSNLNDLKKEKNARENEEESFNEQMKFLRRQLEAVKLRFMERK</sequence>
<dbReference type="InterPro" id="IPR027417">
    <property type="entry name" value="P-loop_NTPase"/>
</dbReference>
<evidence type="ECO:0000313" key="9">
    <source>
        <dbReference type="EMBL" id="KAL3758240.1"/>
    </source>
</evidence>
<comment type="caution">
    <text evidence="9">The sequence shown here is derived from an EMBL/GenBank/DDBJ whole genome shotgun (WGS) entry which is preliminary data.</text>
</comment>
<dbReference type="InterPro" id="IPR008144">
    <property type="entry name" value="Guanylate_kin-like_dom"/>
</dbReference>
<feature type="compositionally biased region" description="Basic and acidic residues" evidence="7">
    <location>
        <begin position="620"/>
        <end position="629"/>
    </location>
</feature>
<dbReference type="PANTHER" id="PTHR23117">
    <property type="entry name" value="GUANYLATE KINASE-RELATED"/>
    <property type="match status" value="1"/>
</dbReference>
<dbReference type="PANTHER" id="PTHR23117:SF13">
    <property type="entry name" value="GUANYLATE KINASE"/>
    <property type="match status" value="1"/>
</dbReference>
<evidence type="ECO:0000256" key="7">
    <source>
        <dbReference type="SAM" id="MobiDB-lite"/>
    </source>
</evidence>
<dbReference type="EC" id="2.7.4.8" evidence="2"/>
<evidence type="ECO:0000313" key="10">
    <source>
        <dbReference type="Proteomes" id="UP001530293"/>
    </source>
</evidence>
<dbReference type="InterPro" id="IPR008145">
    <property type="entry name" value="GK/Ca_channel_bsu"/>
</dbReference>
<dbReference type="EMBL" id="JALLBG020000237">
    <property type="protein sequence ID" value="KAL3758240.1"/>
    <property type="molecule type" value="Genomic_DNA"/>
</dbReference>
<feature type="domain" description="Guanylate kinase-like" evidence="8">
    <location>
        <begin position="51"/>
        <end position="234"/>
    </location>
</feature>
<protein>
    <recommendedName>
        <fullName evidence="2">guanylate kinase</fullName>
        <ecNumber evidence="2">2.7.4.8</ecNumber>
    </recommendedName>
</protein>
<keyword evidence="5" id="KW-0418">Kinase</keyword>
<feature type="region of interest" description="Disordered" evidence="7">
    <location>
        <begin position="370"/>
        <end position="392"/>
    </location>
</feature>
<keyword evidence="6" id="KW-0067">ATP-binding</keyword>
<feature type="non-terminal residue" evidence="9">
    <location>
        <position position="1"/>
    </location>
</feature>
<dbReference type="Gene3D" id="2.60.120.680">
    <property type="entry name" value="GOLD domain"/>
    <property type="match status" value="1"/>
</dbReference>
<dbReference type="FunFam" id="3.30.63.10:FF:000002">
    <property type="entry name" value="Guanylate kinase 1"/>
    <property type="match status" value="1"/>
</dbReference>
<accession>A0ABD3M2H2</accession>
<evidence type="ECO:0000256" key="4">
    <source>
        <dbReference type="ARBA" id="ARBA00022741"/>
    </source>
</evidence>
<feature type="compositionally biased region" description="Low complexity" evidence="7">
    <location>
        <begin position="21"/>
        <end position="31"/>
    </location>
</feature>
<organism evidence="9 10">
    <name type="scientific">Discostella pseudostelligera</name>
    <dbReference type="NCBI Taxonomy" id="259834"/>
    <lineage>
        <taxon>Eukaryota</taxon>
        <taxon>Sar</taxon>
        <taxon>Stramenopiles</taxon>
        <taxon>Ochrophyta</taxon>
        <taxon>Bacillariophyta</taxon>
        <taxon>Coscinodiscophyceae</taxon>
        <taxon>Thalassiosirophycidae</taxon>
        <taxon>Stephanodiscales</taxon>
        <taxon>Stephanodiscaceae</taxon>
        <taxon>Discostella</taxon>
    </lineage>
</organism>
<evidence type="ECO:0000256" key="5">
    <source>
        <dbReference type="ARBA" id="ARBA00022777"/>
    </source>
</evidence>
<dbReference type="SMART" id="SM00072">
    <property type="entry name" value="GuKc"/>
    <property type="match status" value="1"/>
</dbReference>
<evidence type="ECO:0000256" key="2">
    <source>
        <dbReference type="ARBA" id="ARBA00012961"/>
    </source>
</evidence>
<evidence type="ECO:0000256" key="1">
    <source>
        <dbReference type="ARBA" id="ARBA00005790"/>
    </source>
</evidence>
<dbReference type="AlphaFoldDB" id="A0ABD3M2H2"/>
<dbReference type="SUPFAM" id="SSF52540">
    <property type="entry name" value="P-loop containing nucleoside triphosphate hydrolases"/>
    <property type="match status" value="1"/>
</dbReference>
<keyword evidence="10" id="KW-1185">Reference proteome</keyword>
<dbReference type="InterPro" id="IPR017665">
    <property type="entry name" value="Guanylate_kinase"/>
</dbReference>
<name>A0ABD3M2H2_9STRA</name>
<feature type="region of interest" description="Disordered" evidence="7">
    <location>
        <begin position="1"/>
        <end position="31"/>
    </location>
</feature>
<evidence type="ECO:0000259" key="8">
    <source>
        <dbReference type="PROSITE" id="PS50052"/>
    </source>
</evidence>
<keyword evidence="4" id="KW-0547">Nucleotide-binding</keyword>
<comment type="similarity">
    <text evidence="1">Belongs to the guanylate kinase family.</text>
</comment>
<evidence type="ECO:0000256" key="3">
    <source>
        <dbReference type="ARBA" id="ARBA00022679"/>
    </source>
</evidence>
<proteinExistence type="inferred from homology"/>
<reference evidence="9 10" key="1">
    <citation type="submission" date="2024-10" db="EMBL/GenBank/DDBJ databases">
        <title>Updated reference genomes for cyclostephanoid diatoms.</title>
        <authorList>
            <person name="Roberts W.R."/>
            <person name="Alverson A.J."/>
        </authorList>
    </citation>
    <scope>NUCLEOTIDE SEQUENCE [LARGE SCALE GENOMIC DNA]</scope>
    <source>
        <strain evidence="9 10">AJA232-27</strain>
    </source>
</reference>
<dbReference type="Pfam" id="PF00625">
    <property type="entry name" value="Guanylate_kin"/>
    <property type="match status" value="1"/>
</dbReference>
<dbReference type="PROSITE" id="PS50052">
    <property type="entry name" value="GUANYLATE_KINASE_2"/>
    <property type="match status" value="1"/>
</dbReference>